<keyword evidence="5" id="KW-0902">Two-component regulatory system</keyword>
<feature type="domain" description="Histidine kinase/HSP90-like ATPase" evidence="7">
    <location>
        <begin position="186"/>
        <end position="281"/>
    </location>
</feature>
<dbReference type="InterPro" id="IPR050482">
    <property type="entry name" value="Sensor_HK_TwoCompSys"/>
</dbReference>
<evidence type="ECO:0000256" key="1">
    <source>
        <dbReference type="ARBA" id="ARBA00000085"/>
    </source>
</evidence>
<dbReference type="GO" id="GO:0000160">
    <property type="term" value="P:phosphorelay signal transduction system"/>
    <property type="evidence" value="ECO:0007669"/>
    <property type="project" value="UniProtKB-KW"/>
</dbReference>
<accession>A0A6N1X4H7</accession>
<dbReference type="PANTHER" id="PTHR24421:SF10">
    <property type="entry name" value="NITRATE_NITRITE SENSOR PROTEIN NARQ"/>
    <property type="match status" value="1"/>
</dbReference>
<keyword evidence="6" id="KW-0472">Membrane</keyword>
<comment type="catalytic activity">
    <reaction evidence="1">
        <text>ATP + protein L-histidine = ADP + protein N-phospho-L-histidine.</text>
        <dbReference type="EC" id="2.7.13.3"/>
    </reaction>
</comment>
<evidence type="ECO:0000256" key="5">
    <source>
        <dbReference type="ARBA" id="ARBA00023012"/>
    </source>
</evidence>
<dbReference type="CDD" id="cd16917">
    <property type="entry name" value="HATPase_UhpB-NarQ-NarX-like"/>
    <property type="match status" value="1"/>
</dbReference>
<dbReference type="RefSeq" id="WP_175503779.1">
    <property type="nucleotide sequence ID" value="NZ_CAURQT010000015.1"/>
</dbReference>
<protein>
    <recommendedName>
        <fullName evidence="2">histidine kinase</fullName>
        <ecNumber evidence="2">2.7.13.3</ecNumber>
    </recommendedName>
</protein>
<evidence type="ECO:0000259" key="7">
    <source>
        <dbReference type="SMART" id="SM00387"/>
    </source>
</evidence>
<dbReference type="SMART" id="SM00387">
    <property type="entry name" value="HATPase_c"/>
    <property type="match status" value="1"/>
</dbReference>
<keyword evidence="9" id="KW-1185">Reference proteome</keyword>
<keyword evidence="6" id="KW-0812">Transmembrane</keyword>
<dbReference type="GO" id="GO:0005524">
    <property type="term" value="F:ATP binding"/>
    <property type="evidence" value="ECO:0007669"/>
    <property type="project" value="UniProtKB-KW"/>
</dbReference>
<dbReference type="InterPro" id="IPR003594">
    <property type="entry name" value="HATPase_dom"/>
</dbReference>
<dbReference type="Proteomes" id="UP000509579">
    <property type="component" value="Chromosome"/>
</dbReference>
<feature type="transmembrane region" description="Helical" evidence="6">
    <location>
        <begin position="50"/>
        <end position="69"/>
    </location>
</feature>
<dbReference type="EMBL" id="CP054840">
    <property type="protein sequence ID" value="QKV52902.1"/>
    <property type="molecule type" value="Genomic_DNA"/>
</dbReference>
<evidence type="ECO:0000256" key="2">
    <source>
        <dbReference type="ARBA" id="ARBA00012438"/>
    </source>
</evidence>
<evidence type="ECO:0000313" key="8">
    <source>
        <dbReference type="EMBL" id="QKV52902.1"/>
    </source>
</evidence>
<evidence type="ECO:0000256" key="6">
    <source>
        <dbReference type="SAM" id="Phobius"/>
    </source>
</evidence>
<evidence type="ECO:0000313" key="9">
    <source>
        <dbReference type="Proteomes" id="UP000509579"/>
    </source>
</evidence>
<proteinExistence type="predicted"/>
<dbReference type="GO" id="GO:0004673">
    <property type="term" value="F:protein histidine kinase activity"/>
    <property type="evidence" value="ECO:0007669"/>
    <property type="project" value="UniProtKB-EC"/>
</dbReference>
<keyword evidence="3" id="KW-0808">Transferase</keyword>
<dbReference type="KEGG" id="aant:HUK68_08375"/>
<keyword evidence="8" id="KW-0067">ATP-binding</keyword>
<dbReference type="InterPro" id="IPR036890">
    <property type="entry name" value="HATPase_C_sf"/>
</dbReference>
<evidence type="ECO:0000256" key="3">
    <source>
        <dbReference type="ARBA" id="ARBA00022679"/>
    </source>
</evidence>
<dbReference type="AlphaFoldDB" id="A0A6N1X4H7"/>
<dbReference type="Gene3D" id="1.20.5.1930">
    <property type="match status" value="1"/>
</dbReference>
<evidence type="ECO:0000256" key="4">
    <source>
        <dbReference type="ARBA" id="ARBA00022777"/>
    </source>
</evidence>
<dbReference type="PANTHER" id="PTHR24421">
    <property type="entry name" value="NITRATE/NITRITE SENSOR PROTEIN NARX-RELATED"/>
    <property type="match status" value="1"/>
</dbReference>
<dbReference type="Pfam" id="PF02518">
    <property type="entry name" value="HATPase_c"/>
    <property type="match status" value="1"/>
</dbReference>
<sequence>MRTLHRADWAAALALLVLLLWGVPFALLCWLIGSDRLEAPREGVSGLRAWWWASLAAAVLVGCWLALQARRAWIWRRRRNPRPSREIQAERQRLARALHDAVGSQLVNASMLLDGSDARQRELQSVLENCLLDLRLLVDTMDGDHCVLVDRLATLRHRLHPVLARRGLALHWQVPDQHQAGLPTGEAAQHIAAIVQEALSNALQHAQAGRLEVTLEHAQGRWHLRVQDDGVGIAQARNPAASGNGLQGMAYRAARAGAQFACGQGAGGRGVCVHVHWPVPPARG</sequence>
<keyword evidence="8" id="KW-0547">Nucleotide-binding</keyword>
<dbReference type="EC" id="2.7.13.3" evidence="2"/>
<dbReference type="Gene3D" id="3.30.565.10">
    <property type="entry name" value="Histidine kinase-like ATPase, C-terminal domain"/>
    <property type="match status" value="1"/>
</dbReference>
<reference evidence="8 9" key="1">
    <citation type="submission" date="2020-06" db="EMBL/GenBank/DDBJ databases">
        <title>Acidovorax antarctica sp. nov., isolated from Corinth ice sheet soil, Antarctic Fields Peninsula.</title>
        <authorList>
            <person name="Xu Q."/>
            <person name="Peng F."/>
        </authorList>
    </citation>
    <scope>NUCLEOTIDE SEQUENCE [LARGE SCALE GENOMIC DNA]</scope>
    <source>
        <strain evidence="8 9">16-35-5</strain>
    </source>
</reference>
<keyword evidence="6" id="KW-1133">Transmembrane helix</keyword>
<keyword evidence="4" id="KW-0418">Kinase</keyword>
<organism evidence="8 9">
    <name type="scientific">Comamonas antarctica</name>
    <dbReference type="NCBI Taxonomy" id="2743470"/>
    <lineage>
        <taxon>Bacteria</taxon>
        <taxon>Pseudomonadati</taxon>
        <taxon>Pseudomonadota</taxon>
        <taxon>Betaproteobacteria</taxon>
        <taxon>Burkholderiales</taxon>
        <taxon>Comamonadaceae</taxon>
        <taxon>Comamonas</taxon>
    </lineage>
</organism>
<name>A0A6N1X4H7_9BURK</name>
<dbReference type="SUPFAM" id="SSF55874">
    <property type="entry name" value="ATPase domain of HSP90 chaperone/DNA topoisomerase II/histidine kinase"/>
    <property type="match status" value="1"/>
</dbReference>
<gene>
    <name evidence="8" type="ORF">HUK68_08375</name>
</gene>